<protein>
    <recommendedName>
        <fullName evidence="4">Helix-turn-helix domain-containing protein</fullName>
    </recommendedName>
</protein>
<reference evidence="2 3" key="1">
    <citation type="submission" date="2016-10" db="EMBL/GenBank/DDBJ databases">
        <authorList>
            <person name="de Groot N.N."/>
        </authorList>
    </citation>
    <scope>NUCLEOTIDE SEQUENCE [LARGE SCALE GENOMIC DNA]</scope>
    <source>
        <strain evidence="2 3">DSM 29439</strain>
    </source>
</reference>
<feature type="compositionally biased region" description="Polar residues" evidence="1">
    <location>
        <begin position="93"/>
        <end position="105"/>
    </location>
</feature>
<dbReference type="EMBL" id="FOJB01000001">
    <property type="protein sequence ID" value="SEW19282.1"/>
    <property type="molecule type" value="Genomic_DNA"/>
</dbReference>
<evidence type="ECO:0000313" key="2">
    <source>
        <dbReference type="EMBL" id="SEW19282.1"/>
    </source>
</evidence>
<name>A0A1I0PXK3_9RHOB</name>
<gene>
    <name evidence="2" type="ORF">SAMN05444851_2019</name>
</gene>
<accession>A0A1I0PXK3</accession>
<dbReference type="STRING" id="1173584.SAMN05444851_2019"/>
<evidence type="ECO:0000256" key="1">
    <source>
        <dbReference type="SAM" id="MobiDB-lite"/>
    </source>
</evidence>
<organism evidence="2 3">
    <name type="scientific">Aliiroseovarius sediminilitoris</name>
    <dbReference type="NCBI Taxonomy" id="1173584"/>
    <lineage>
        <taxon>Bacteria</taxon>
        <taxon>Pseudomonadati</taxon>
        <taxon>Pseudomonadota</taxon>
        <taxon>Alphaproteobacteria</taxon>
        <taxon>Rhodobacterales</taxon>
        <taxon>Paracoccaceae</taxon>
        <taxon>Aliiroseovarius</taxon>
    </lineage>
</organism>
<feature type="region of interest" description="Disordered" evidence="1">
    <location>
        <begin position="1"/>
        <end position="22"/>
    </location>
</feature>
<dbReference type="Proteomes" id="UP000199650">
    <property type="component" value="Unassembled WGS sequence"/>
</dbReference>
<feature type="region of interest" description="Disordered" evidence="1">
    <location>
        <begin position="88"/>
        <end position="114"/>
    </location>
</feature>
<proteinExistence type="predicted"/>
<keyword evidence="3" id="KW-1185">Reference proteome</keyword>
<sequence length="114" mass="12500">MSHSKPNGGEKPASASHPDDMLTTAEAAPLCGYAESTMKLNRHLKRGPKFIKLGDGKNAAVRYRRGDIDAWLTERTFASTAEYSAVARHSQSRARTSIPARTSHVTPPWLRPTV</sequence>
<evidence type="ECO:0000313" key="3">
    <source>
        <dbReference type="Proteomes" id="UP000199650"/>
    </source>
</evidence>
<evidence type="ECO:0008006" key="4">
    <source>
        <dbReference type="Google" id="ProtNLM"/>
    </source>
</evidence>
<dbReference type="AlphaFoldDB" id="A0A1I0PXK3"/>